<dbReference type="EMBL" id="FOCE01000010">
    <property type="protein sequence ID" value="SEN98509.1"/>
    <property type="molecule type" value="Genomic_DNA"/>
</dbReference>
<evidence type="ECO:0000313" key="3">
    <source>
        <dbReference type="Proteomes" id="UP000198761"/>
    </source>
</evidence>
<dbReference type="CDD" id="cd01918">
    <property type="entry name" value="HprK_C"/>
    <property type="match status" value="1"/>
</dbReference>
<dbReference type="Gene3D" id="3.40.50.300">
    <property type="entry name" value="P-loop containing nucleotide triphosphate hydrolases"/>
    <property type="match status" value="1"/>
</dbReference>
<dbReference type="Pfam" id="PF07475">
    <property type="entry name" value="Hpr_kinase_C"/>
    <property type="match status" value="1"/>
</dbReference>
<dbReference type="InterPro" id="IPR011104">
    <property type="entry name" value="Hpr_kin/Pase_C"/>
</dbReference>
<evidence type="ECO:0000313" key="2">
    <source>
        <dbReference type="EMBL" id="SEN98509.1"/>
    </source>
</evidence>
<keyword evidence="2" id="KW-0418">Kinase</keyword>
<sequence length="144" mass="14807">MIPNAGNFANIHGSCVAVAGRGLLILGPSGAGKSALALQIMALGGQLVADDRVDLLRQGDTVIARCPVALRGLIEARGLGLLRAEALEAAPVALVADLAQAETTRLPEQRQIKLLGLPVALALRGGGDHFAYGLLQYLRGGRVA</sequence>
<name>A0A1H8L068_9RHOB</name>
<accession>A0A1H8L068</accession>
<dbReference type="AlphaFoldDB" id="A0A1H8L068"/>
<proteinExistence type="predicted"/>
<dbReference type="InterPro" id="IPR027417">
    <property type="entry name" value="P-loop_NTPase"/>
</dbReference>
<dbReference type="SUPFAM" id="SSF53795">
    <property type="entry name" value="PEP carboxykinase-like"/>
    <property type="match status" value="1"/>
</dbReference>
<reference evidence="2 3" key="1">
    <citation type="submission" date="2016-10" db="EMBL/GenBank/DDBJ databases">
        <authorList>
            <person name="de Groot N.N."/>
        </authorList>
    </citation>
    <scope>NUCLEOTIDE SEQUENCE [LARGE SCALE GENOMIC DNA]</scope>
    <source>
        <strain evidence="2 3">DSM 3857</strain>
    </source>
</reference>
<dbReference type="STRING" id="933059.SAMN04488103_11054"/>
<feature type="domain" description="HPr kinase/phosphorylase C-terminal" evidence="1">
    <location>
        <begin position="10"/>
        <end position="85"/>
    </location>
</feature>
<dbReference type="GO" id="GO:0005524">
    <property type="term" value="F:ATP binding"/>
    <property type="evidence" value="ECO:0007669"/>
    <property type="project" value="InterPro"/>
</dbReference>
<organism evidence="2 3">
    <name type="scientific">Gemmobacter aquatilis</name>
    <dbReference type="NCBI Taxonomy" id="933059"/>
    <lineage>
        <taxon>Bacteria</taxon>
        <taxon>Pseudomonadati</taxon>
        <taxon>Pseudomonadota</taxon>
        <taxon>Alphaproteobacteria</taxon>
        <taxon>Rhodobacterales</taxon>
        <taxon>Paracoccaceae</taxon>
        <taxon>Gemmobacter</taxon>
    </lineage>
</organism>
<evidence type="ECO:0000259" key="1">
    <source>
        <dbReference type="Pfam" id="PF07475"/>
    </source>
</evidence>
<keyword evidence="2" id="KW-0808">Transferase</keyword>
<dbReference type="Proteomes" id="UP000198761">
    <property type="component" value="Unassembled WGS sequence"/>
</dbReference>
<dbReference type="GO" id="GO:0006109">
    <property type="term" value="P:regulation of carbohydrate metabolic process"/>
    <property type="evidence" value="ECO:0007669"/>
    <property type="project" value="InterPro"/>
</dbReference>
<gene>
    <name evidence="2" type="ORF">SAMN04488103_11054</name>
</gene>
<protein>
    <submittedName>
        <fullName evidence="2">Hpr(Ser) kinase/phosphatase</fullName>
    </submittedName>
</protein>
<keyword evidence="3" id="KW-1185">Reference proteome</keyword>
<dbReference type="GO" id="GO:0000155">
    <property type="term" value="F:phosphorelay sensor kinase activity"/>
    <property type="evidence" value="ECO:0007669"/>
    <property type="project" value="InterPro"/>
</dbReference>